<dbReference type="AlphaFoldDB" id="A0A4Y3KC43"/>
<proteinExistence type="predicted"/>
<dbReference type="Proteomes" id="UP000315842">
    <property type="component" value="Unassembled WGS sequence"/>
</dbReference>
<gene>
    <name evidence="2" type="ORF">CUD01_19560</name>
</gene>
<evidence type="ECO:0000256" key="1">
    <source>
        <dbReference type="SAM" id="MobiDB-lite"/>
    </source>
</evidence>
<accession>A0A4Y3KC43</accession>
<organism evidence="2 3">
    <name type="scientific">Cellulomonas uda</name>
    <dbReference type="NCBI Taxonomy" id="1714"/>
    <lineage>
        <taxon>Bacteria</taxon>
        <taxon>Bacillati</taxon>
        <taxon>Actinomycetota</taxon>
        <taxon>Actinomycetes</taxon>
        <taxon>Micrococcales</taxon>
        <taxon>Cellulomonadaceae</taxon>
        <taxon>Cellulomonas</taxon>
    </lineage>
</organism>
<feature type="region of interest" description="Disordered" evidence="1">
    <location>
        <begin position="67"/>
        <end position="93"/>
    </location>
</feature>
<dbReference type="EMBL" id="BJLP01000030">
    <property type="protein sequence ID" value="GEA81512.1"/>
    <property type="molecule type" value="Genomic_DNA"/>
</dbReference>
<evidence type="ECO:0000313" key="2">
    <source>
        <dbReference type="EMBL" id="GEA81512.1"/>
    </source>
</evidence>
<evidence type="ECO:0000313" key="3">
    <source>
        <dbReference type="Proteomes" id="UP000315842"/>
    </source>
</evidence>
<feature type="region of interest" description="Disordered" evidence="1">
    <location>
        <begin position="1"/>
        <end position="54"/>
    </location>
</feature>
<reference evidence="2 3" key="1">
    <citation type="submission" date="2019-06" db="EMBL/GenBank/DDBJ databases">
        <title>Whole genome shotgun sequence of Cellulomonas uda NBRC 3747.</title>
        <authorList>
            <person name="Hosoyama A."/>
            <person name="Uohara A."/>
            <person name="Ohji S."/>
            <person name="Ichikawa N."/>
        </authorList>
    </citation>
    <scope>NUCLEOTIDE SEQUENCE [LARGE SCALE GENOMIC DNA]</scope>
    <source>
        <strain evidence="2 3">NBRC 3747</strain>
    </source>
</reference>
<protein>
    <submittedName>
        <fullName evidence="2">Uncharacterized protein</fullName>
    </submittedName>
</protein>
<name>A0A4Y3KC43_CELUD</name>
<comment type="caution">
    <text evidence="2">The sequence shown here is derived from an EMBL/GenBank/DDBJ whole genome shotgun (WGS) entry which is preliminary data.</text>
</comment>
<sequence>MEGTETQVDDPGPRRDQGRAADTGPGEGRGERGAGQTVGHVGGLSRGCGSRRGTRVPEPCRARFHHGALPEETAYRLPRREARPLLSSAWPDP</sequence>
<keyword evidence="3" id="KW-1185">Reference proteome</keyword>